<dbReference type="Gene3D" id="3.60.10.10">
    <property type="entry name" value="Endonuclease/exonuclease/phosphatase"/>
    <property type="match status" value="1"/>
</dbReference>
<proteinExistence type="predicted"/>
<feature type="domain" description="Endonuclease/exonuclease/phosphatase" evidence="1">
    <location>
        <begin position="10"/>
        <end position="213"/>
    </location>
</feature>
<dbReference type="PANTHER" id="PTHR33273:SF2">
    <property type="entry name" value="ENDONUCLEASE_EXONUCLEASE_PHOSPHATASE DOMAIN-CONTAINING PROTEIN"/>
    <property type="match status" value="1"/>
</dbReference>
<dbReference type="PANTHER" id="PTHR33273">
    <property type="entry name" value="DOMAIN-CONTAINING PROTEIN, PUTATIVE-RELATED"/>
    <property type="match status" value="1"/>
</dbReference>
<name>A0A2S2PXP8_9HEMI</name>
<dbReference type="EMBL" id="GGMS01001094">
    <property type="protein sequence ID" value="MBY70297.1"/>
    <property type="molecule type" value="Transcribed_RNA"/>
</dbReference>
<reference evidence="2" key="1">
    <citation type="submission" date="2018-04" db="EMBL/GenBank/DDBJ databases">
        <title>Transcriptome assembly of Sipha flava.</title>
        <authorList>
            <person name="Scully E.D."/>
            <person name="Geib S.M."/>
            <person name="Palmer N.A."/>
            <person name="Koch K."/>
            <person name="Bradshaw J."/>
            <person name="Heng-Moss T."/>
            <person name="Sarath G."/>
        </authorList>
    </citation>
    <scope>NUCLEOTIDE SEQUENCE</scope>
</reference>
<evidence type="ECO:0000259" key="1">
    <source>
        <dbReference type="Pfam" id="PF03372"/>
    </source>
</evidence>
<keyword evidence="2" id="KW-0548">Nucleotidyltransferase</keyword>
<evidence type="ECO:0000313" key="2">
    <source>
        <dbReference type="EMBL" id="MBY70297.1"/>
    </source>
</evidence>
<organism evidence="2">
    <name type="scientific">Sipha flava</name>
    <name type="common">yellow sugarcane aphid</name>
    <dbReference type="NCBI Taxonomy" id="143950"/>
    <lineage>
        <taxon>Eukaryota</taxon>
        <taxon>Metazoa</taxon>
        <taxon>Ecdysozoa</taxon>
        <taxon>Arthropoda</taxon>
        <taxon>Hexapoda</taxon>
        <taxon>Insecta</taxon>
        <taxon>Pterygota</taxon>
        <taxon>Neoptera</taxon>
        <taxon>Paraneoptera</taxon>
        <taxon>Hemiptera</taxon>
        <taxon>Sternorrhyncha</taxon>
        <taxon>Aphidomorpha</taxon>
        <taxon>Aphidoidea</taxon>
        <taxon>Aphididae</taxon>
        <taxon>Sipha</taxon>
    </lineage>
</organism>
<dbReference type="InterPro" id="IPR036691">
    <property type="entry name" value="Endo/exonu/phosph_ase_sf"/>
</dbReference>
<gene>
    <name evidence="2" type="ORF">g.161582</name>
</gene>
<dbReference type="InterPro" id="IPR005135">
    <property type="entry name" value="Endo/exonuclease/phosphatase"/>
</dbReference>
<dbReference type="SUPFAM" id="SSF56219">
    <property type="entry name" value="DNase I-like"/>
    <property type="match status" value="1"/>
</dbReference>
<keyword evidence="2" id="KW-0808">Transferase</keyword>
<protein>
    <submittedName>
        <fullName evidence="2">Putative RNA-directed DNA polymerase</fullName>
    </submittedName>
</protein>
<dbReference type="GO" id="GO:0003964">
    <property type="term" value="F:RNA-directed DNA polymerase activity"/>
    <property type="evidence" value="ECO:0007669"/>
    <property type="project" value="UniProtKB-KW"/>
</dbReference>
<sequence>MFNHNTVVLNWNANGLKNNRNTLSAFLNHHNIDIACISETHLSITDKIKFPGYIIYRADRVTQIRAMGGVALLVRNKIIQQQMPITGLECLEAVAVLININNKPIMVVSAYQPPSRRMLIADYDKILSLHNSIIVAGDLNSKHTNWGCRVNNPNGVKLQNFIANTPYSIAAPNEPTYFPTDINRLPDILDILLLKSIPFVCMQETLAELNSDHAPVKITLNSTSQSYQYNTSLIKGKPNWDIYSNQIKTNLKIPNSIPSIQAAEQISEHLITVITEAAQACFKPTHNNSQNISFIPHFILSLIRQKHVARRNWQIQRNPATKKLLNQLTKKVKIALQNHRVSSYNNYLSNMHPGDTNLWKASKRLLNQDINTIPPLRKDNQLVTSDAKKCNVFSEMLFNTFSVNQISNTNNDRRVLNFLDLPDYSVQKPMVHVTPNEIKLIIKKLPNKKAPETIASRTSCSRSYPL</sequence>
<dbReference type="AlphaFoldDB" id="A0A2S2PXP8"/>
<dbReference type="Pfam" id="PF03372">
    <property type="entry name" value="Exo_endo_phos"/>
    <property type="match status" value="1"/>
</dbReference>
<accession>A0A2S2PXP8</accession>
<keyword evidence="2" id="KW-0695">RNA-directed DNA polymerase</keyword>